<keyword evidence="5 9" id="KW-0269">Exonuclease</keyword>
<accession>A0A1F4SWC0</accession>
<dbReference type="Pfam" id="PF02272">
    <property type="entry name" value="DHHA1"/>
    <property type="match status" value="1"/>
</dbReference>
<reference evidence="9 10" key="1">
    <citation type="journal article" date="2016" name="Nat. Commun.">
        <title>Thousands of microbial genomes shed light on interconnected biogeochemical processes in an aquifer system.</title>
        <authorList>
            <person name="Anantharaman K."/>
            <person name="Brown C.T."/>
            <person name="Hug L.A."/>
            <person name="Sharon I."/>
            <person name="Castelle C.J."/>
            <person name="Probst A.J."/>
            <person name="Thomas B.C."/>
            <person name="Singh A."/>
            <person name="Wilkins M.J."/>
            <person name="Karaoz U."/>
            <person name="Brodie E.L."/>
            <person name="Williams K.H."/>
            <person name="Hubbard S.S."/>
            <person name="Banfield J.F."/>
        </authorList>
    </citation>
    <scope>NUCLEOTIDE SEQUENCE [LARGE SCALE GENOMIC DNA]</scope>
</reference>
<evidence type="ECO:0000256" key="3">
    <source>
        <dbReference type="ARBA" id="ARBA00022722"/>
    </source>
</evidence>
<comment type="caution">
    <text evidence="9">The sequence shown here is derived from an EMBL/GenBank/DDBJ whole genome shotgun (WGS) entry which is preliminary data.</text>
</comment>
<feature type="domain" description="DDH" evidence="6">
    <location>
        <begin position="78"/>
        <end position="229"/>
    </location>
</feature>
<dbReference type="PANTHER" id="PTHR30255">
    <property type="entry name" value="SINGLE-STRANDED-DNA-SPECIFIC EXONUCLEASE RECJ"/>
    <property type="match status" value="1"/>
</dbReference>
<keyword evidence="3" id="KW-0540">Nuclease</keyword>
<proteinExistence type="inferred from homology"/>
<feature type="domain" description="RecJ OB" evidence="8">
    <location>
        <begin position="452"/>
        <end position="559"/>
    </location>
</feature>
<dbReference type="InterPro" id="IPR038763">
    <property type="entry name" value="DHH_sf"/>
</dbReference>
<dbReference type="InterPro" id="IPR041122">
    <property type="entry name" value="RecJ_OB"/>
</dbReference>
<keyword evidence="4" id="KW-0378">Hydrolase</keyword>
<comment type="similarity">
    <text evidence="1">Belongs to the RecJ family.</text>
</comment>
<dbReference type="GO" id="GO:0006310">
    <property type="term" value="P:DNA recombination"/>
    <property type="evidence" value="ECO:0007669"/>
    <property type="project" value="InterPro"/>
</dbReference>
<dbReference type="GO" id="GO:0003676">
    <property type="term" value="F:nucleic acid binding"/>
    <property type="evidence" value="ECO:0007669"/>
    <property type="project" value="InterPro"/>
</dbReference>
<organism evidence="9 10">
    <name type="scientific">candidate division WOR-1 bacterium RIFOXYB2_FULL_37_13</name>
    <dbReference type="NCBI Taxonomy" id="1802579"/>
    <lineage>
        <taxon>Bacteria</taxon>
        <taxon>Bacillati</taxon>
        <taxon>Saganbacteria</taxon>
    </lineage>
</organism>
<dbReference type="Pfam" id="PF01368">
    <property type="entry name" value="DHH"/>
    <property type="match status" value="1"/>
</dbReference>
<feature type="domain" description="DHHA1" evidence="7">
    <location>
        <begin position="347"/>
        <end position="439"/>
    </location>
</feature>
<dbReference type="InterPro" id="IPR003156">
    <property type="entry name" value="DHHA1_dom"/>
</dbReference>
<dbReference type="AlphaFoldDB" id="A0A1F4SWC0"/>
<evidence type="ECO:0000256" key="4">
    <source>
        <dbReference type="ARBA" id="ARBA00022801"/>
    </source>
</evidence>
<evidence type="ECO:0000313" key="10">
    <source>
        <dbReference type="Proteomes" id="UP000178417"/>
    </source>
</evidence>
<dbReference type="Proteomes" id="UP000178417">
    <property type="component" value="Unassembled WGS sequence"/>
</dbReference>
<name>A0A1F4SWC0_UNCSA</name>
<evidence type="ECO:0000256" key="2">
    <source>
        <dbReference type="ARBA" id="ARBA00019841"/>
    </source>
</evidence>
<dbReference type="Gene3D" id="3.10.310.30">
    <property type="match status" value="1"/>
</dbReference>
<dbReference type="Gene3D" id="3.90.1640.30">
    <property type="match status" value="1"/>
</dbReference>
<evidence type="ECO:0000256" key="5">
    <source>
        <dbReference type="ARBA" id="ARBA00022839"/>
    </source>
</evidence>
<dbReference type="InterPro" id="IPR051673">
    <property type="entry name" value="SSDNA_exonuclease_RecJ"/>
</dbReference>
<sequence>MKRWDLLPPNDEISRTLSKELNISPITAQILINRKILDPKNAQEFLSPRLMNLNDPFNIPDIKKGAERIILAKQRGEKVVVYGDYDVDGVTGTAILLETLKHIGMNPSYYIPYRYGEGYSLNIGAVKKLKEEGTNLIITVDCGISSFLEIEEANSLGMEVIVTDHHNIPKELPNAYAIINPKLIKEENTSRNLSGAGVAFKFAWGLLRTLGNNENGFLTSLLDLAALGTIADVVPLTGENRILAKKGLEVLKERKRLGIAALALAAGLKEDLSIRDINFGLAPRINAAGRLEHASLAVNLLISKEAFEAETLAKQLHGINIKRQEIGEIMNKEISLKIKEADIAKEKIIVMSGENWHAGVIGIIASRIVEKYYRPVVLISINEGLGRGSARSIDGFNVFNLLDSCRDLFIDFGGHAAAAGFAIEPMKIPELQKRLAEALLTLDIDFTPRITIDALLNPEQATLGLVEELALLGPYGQDNPSPIFISSDLHPIDIKSVGNDGAHLKIKFIGKNSATVDAIGFGLGKLKDSINLNSNCDIVYSLERNLWNGFESVQFNLVDVKEH</sequence>
<dbReference type="GO" id="GO:0008409">
    <property type="term" value="F:5'-3' exonuclease activity"/>
    <property type="evidence" value="ECO:0007669"/>
    <property type="project" value="InterPro"/>
</dbReference>
<evidence type="ECO:0000259" key="7">
    <source>
        <dbReference type="Pfam" id="PF02272"/>
    </source>
</evidence>
<dbReference type="InterPro" id="IPR001667">
    <property type="entry name" value="DDH_dom"/>
</dbReference>
<evidence type="ECO:0000256" key="1">
    <source>
        <dbReference type="ARBA" id="ARBA00005915"/>
    </source>
</evidence>
<evidence type="ECO:0000313" key="9">
    <source>
        <dbReference type="EMBL" id="OGC24748.1"/>
    </source>
</evidence>
<dbReference type="PANTHER" id="PTHR30255:SF2">
    <property type="entry name" value="SINGLE-STRANDED-DNA-SPECIFIC EXONUCLEASE RECJ"/>
    <property type="match status" value="1"/>
</dbReference>
<dbReference type="InterPro" id="IPR004610">
    <property type="entry name" value="RecJ"/>
</dbReference>
<evidence type="ECO:0000259" key="8">
    <source>
        <dbReference type="Pfam" id="PF17768"/>
    </source>
</evidence>
<dbReference type="SUPFAM" id="SSF64182">
    <property type="entry name" value="DHH phosphoesterases"/>
    <property type="match status" value="1"/>
</dbReference>
<dbReference type="EMBL" id="MEUB01000007">
    <property type="protein sequence ID" value="OGC24748.1"/>
    <property type="molecule type" value="Genomic_DNA"/>
</dbReference>
<evidence type="ECO:0000259" key="6">
    <source>
        <dbReference type="Pfam" id="PF01368"/>
    </source>
</evidence>
<protein>
    <recommendedName>
        <fullName evidence="2">Single-stranded-DNA-specific exonuclease RecJ</fullName>
    </recommendedName>
</protein>
<dbReference type="Pfam" id="PF17768">
    <property type="entry name" value="RecJ_OB"/>
    <property type="match status" value="1"/>
</dbReference>
<dbReference type="GO" id="GO:0006281">
    <property type="term" value="P:DNA repair"/>
    <property type="evidence" value="ECO:0007669"/>
    <property type="project" value="InterPro"/>
</dbReference>
<dbReference type="STRING" id="1802579.A2310_04610"/>
<gene>
    <name evidence="9" type="ORF">A2310_04610</name>
</gene>
<dbReference type="NCBIfam" id="TIGR00644">
    <property type="entry name" value="recJ"/>
    <property type="match status" value="1"/>
</dbReference>